<proteinExistence type="predicted"/>
<dbReference type="Proteomes" id="UP000279833">
    <property type="component" value="Unassembled WGS sequence"/>
</dbReference>
<dbReference type="WBParaSite" id="SCUD_0000780801-mRNA-1">
    <property type="protein sequence ID" value="SCUD_0000780801-mRNA-1"/>
    <property type="gene ID" value="SCUD_0000780801"/>
</dbReference>
<accession>A0A183JYK2</accession>
<gene>
    <name evidence="1" type="ORF">SCUD_LOCUS7808</name>
</gene>
<reference evidence="1 2" key="2">
    <citation type="submission" date="2018-11" db="EMBL/GenBank/DDBJ databases">
        <authorList>
            <consortium name="Pathogen Informatics"/>
        </authorList>
    </citation>
    <scope>NUCLEOTIDE SEQUENCE [LARGE SCALE GENOMIC DNA]</scope>
    <source>
        <strain evidence="1">Dakar</strain>
        <strain evidence="2">Dakar, Senegal</strain>
    </source>
</reference>
<keyword evidence="2" id="KW-1185">Reference proteome</keyword>
<name>A0A183JYK2_9TREM</name>
<evidence type="ECO:0000313" key="1">
    <source>
        <dbReference type="EMBL" id="VDP27829.1"/>
    </source>
</evidence>
<protein>
    <submittedName>
        <fullName evidence="1 3">Uncharacterized protein</fullName>
    </submittedName>
</protein>
<dbReference type="AlphaFoldDB" id="A0A183JYK2"/>
<evidence type="ECO:0000313" key="2">
    <source>
        <dbReference type="Proteomes" id="UP000279833"/>
    </source>
</evidence>
<organism evidence="3">
    <name type="scientific">Schistosoma curassoni</name>
    <dbReference type="NCBI Taxonomy" id="6186"/>
    <lineage>
        <taxon>Eukaryota</taxon>
        <taxon>Metazoa</taxon>
        <taxon>Spiralia</taxon>
        <taxon>Lophotrochozoa</taxon>
        <taxon>Platyhelminthes</taxon>
        <taxon>Trematoda</taxon>
        <taxon>Digenea</taxon>
        <taxon>Strigeidida</taxon>
        <taxon>Schistosomatoidea</taxon>
        <taxon>Schistosomatidae</taxon>
        <taxon>Schistosoma</taxon>
    </lineage>
</organism>
<reference evidence="3" key="1">
    <citation type="submission" date="2016-06" db="UniProtKB">
        <authorList>
            <consortium name="WormBaseParasite"/>
        </authorList>
    </citation>
    <scope>IDENTIFICATION</scope>
</reference>
<sequence length="44" mass="5159">MGDCNQMIWDYVKVWFIATGYPSYTLWGYIVTPNIQNGKQKSKL</sequence>
<dbReference type="EMBL" id="UZAK01032475">
    <property type="protein sequence ID" value="VDP27829.1"/>
    <property type="molecule type" value="Genomic_DNA"/>
</dbReference>
<evidence type="ECO:0000313" key="3">
    <source>
        <dbReference type="WBParaSite" id="SCUD_0000780801-mRNA-1"/>
    </source>
</evidence>